<name>A0A5P0YM59_9ACTN</name>
<protein>
    <submittedName>
        <fullName evidence="2">Uncharacterized protein</fullName>
    </submittedName>
</protein>
<dbReference type="RefSeq" id="WP_143646801.1">
    <property type="nucleotide sequence ID" value="NZ_VJYK02000035.1"/>
</dbReference>
<dbReference type="Proteomes" id="UP000320857">
    <property type="component" value="Unassembled WGS sequence"/>
</dbReference>
<dbReference type="AlphaFoldDB" id="A0A5P0YM59"/>
<evidence type="ECO:0000313" key="2">
    <source>
        <dbReference type="EMBL" id="MQS01328.1"/>
    </source>
</evidence>
<comment type="caution">
    <text evidence="2">The sequence shown here is derived from an EMBL/GenBank/DDBJ whole genome shotgun (WGS) entry which is preliminary data.</text>
</comment>
<keyword evidence="3" id="KW-1185">Reference proteome</keyword>
<evidence type="ECO:0000313" key="3">
    <source>
        <dbReference type="Proteomes" id="UP000320857"/>
    </source>
</evidence>
<organism evidence="2 3">
    <name type="scientific">Streptomyces alkaliterrae</name>
    <dbReference type="NCBI Taxonomy" id="2213162"/>
    <lineage>
        <taxon>Bacteria</taxon>
        <taxon>Bacillati</taxon>
        <taxon>Actinomycetota</taxon>
        <taxon>Actinomycetes</taxon>
        <taxon>Kitasatosporales</taxon>
        <taxon>Streptomycetaceae</taxon>
        <taxon>Streptomyces</taxon>
    </lineage>
</organism>
<sequence>MISRTRPSRAARPGTTNRVPETNRVPDPLRIGRLAAALPLLNATAALLAPLRRRFTQADAAEMRAAAESRAAESCGVAVPSDLREALDQVAAASEEDAVHRATQAAYRFELSNGLLTNPGRWRGLTAAGPASRARWCGKPGLLAFSGEEHEGCPGASSFRVSRGKHLALPDVRNPSTRPRATRYAIIVLALTAPSSSGAGGEGSGEGASTARCSPPLRVSGRKH</sequence>
<evidence type="ECO:0000256" key="1">
    <source>
        <dbReference type="SAM" id="MobiDB-lite"/>
    </source>
</evidence>
<feature type="region of interest" description="Disordered" evidence="1">
    <location>
        <begin position="194"/>
        <end position="224"/>
    </location>
</feature>
<reference evidence="2 3" key="1">
    <citation type="submission" date="2019-10" db="EMBL/GenBank/DDBJ databases">
        <title>Streptomyces sp. nov., a novel actinobacterium isolated from alkaline environment.</title>
        <authorList>
            <person name="Golinska P."/>
        </authorList>
    </citation>
    <scope>NUCLEOTIDE SEQUENCE [LARGE SCALE GENOMIC DNA]</scope>
    <source>
        <strain evidence="2 3">OF1</strain>
    </source>
</reference>
<gene>
    <name evidence="2" type="ORF">FNX44_005450</name>
</gene>
<proteinExistence type="predicted"/>
<accession>A0A5P0YM59</accession>
<dbReference type="EMBL" id="VJYK02000035">
    <property type="protein sequence ID" value="MQS01328.1"/>
    <property type="molecule type" value="Genomic_DNA"/>
</dbReference>
<feature type="region of interest" description="Disordered" evidence="1">
    <location>
        <begin position="1"/>
        <end position="26"/>
    </location>
</feature>